<dbReference type="SUPFAM" id="SSF51735">
    <property type="entry name" value="NAD(P)-binding Rossmann-fold domains"/>
    <property type="match status" value="1"/>
</dbReference>
<dbReference type="EMBL" id="CP091511">
    <property type="protein sequence ID" value="UOO90575.1"/>
    <property type="molecule type" value="Genomic_DNA"/>
</dbReference>
<evidence type="ECO:0000256" key="1">
    <source>
        <dbReference type="ARBA" id="ARBA00001539"/>
    </source>
</evidence>
<keyword evidence="10" id="KW-1185">Reference proteome</keyword>
<sequence length="337" mass="37570">MTSSIVVTGGAGFIGAHVVRYLTEVSTDDIVIIDKLSYAGHLGRLSDVIDLPRVHFYQADVCDTAKMSEILQQHQPWAIMHLAAESHVDRSIDAPSVFLHNNIQGTQSLLQAALSYWQGLPADLQAAFRYLQVSTDEVFGDAEDNGYAAHEDSPYRPSSPYSASKASADHWVQSYQRTFGLPTLISYCSNNYGPGQFPEKLIPLSIERIKNGERIPVYGDGLQQRDWLYVVEHARALWLMLTQAQPNQCYVVAAGHPITNLELLQALYVEVQKQLGRPVNEVPIEFVTDRLGHDRCYSLDASKIKRELGWQEQTLLQDGLAATVHQALNTPLLIAEK</sequence>
<evidence type="ECO:0000313" key="9">
    <source>
        <dbReference type="EMBL" id="UOO90575.1"/>
    </source>
</evidence>
<dbReference type="NCBIfam" id="TIGR01181">
    <property type="entry name" value="dTDP_gluc_dehyt"/>
    <property type="match status" value="1"/>
</dbReference>
<evidence type="ECO:0000256" key="5">
    <source>
        <dbReference type="ARBA" id="ARBA00023027"/>
    </source>
</evidence>
<evidence type="ECO:0000256" key="7">
    <source>
        <dbReference type="RuleBase" id="RU004473"/>
    </source>
</evidence>
<gene>
    <name evidence="9" type="primary">rfbB</name>
    <name evidence="9" type="ORF">LVJ82_06260</name>
</gene>
<dbReference type="InterPro" id="IPR016040">
    <property type="entry name" value="NAD(P)-bd_dom"/>
</dbReference>
<dbReference type="InterPro" id="IPR005888">
    <property type="entry name" value="dTDP_Gluc_deHydtase"/>
</dbReference>
<evidence type="ECO:0000313" key="10">
    <source>
        <dbReference type="Proteomes" id="UP000832011"/>
    </source>
</evidence>
<dbReference type="GO" id="GO:0008460">
    <property type="term" value="F:dTDP-glucose 4,6-dehydratase activity"/>
    <property type="evidence" value="ECO:0007669"/>
    <property type="project" value="UniProtKB-EC"/>
</dbReference>
<keyword evidence="6 7" id="KW-0456">Lyase</keyword>
<evidence type="ECO:0000259" key="8">
    <source>
        <dbReference type="Pfam" id="PF16363"/>
    </source>
</evidence>
<evidence type="ECO:0000256" key="3">
    <source>
        <dbReference type="ARBA" id="ARBA00008178"/>
    </source>
</evidence>
<dbReference type="Gene3D" id="3.40.50.720">
    <property type="entry name" value="NAD(P)-binding Rossmann-like Domain"/>
    <property type="match status" value="1"/>
</dbReference>
<evidence type="ECO:0000256" key="2">
    <source>
        <dbReference type="ARBA" id="ARBA00001911"/>
    </source>
</evidence>
<dbReference type="Pfam" id="PF16363">
    <property type="entry name" value="GDP_Man_Dehyd"/>
    <property type="match status" value="1"/>
</dbReference>
<dbReference type="CDD" id="cd05246">
    <property type="entry name" value="dTDP_GD_SDR_e"/>
    <property type="match status" value="1"/>
</dbReference>
<accession>A0ABY4E5B9</accession>
<dbReference type="Proteomes" id="UP000832011">
    <property type="component" value="Chromosome"/>
</dbReference>
<keyword evidence="5" id="KW-0520">NAD</keyword>
<dbReference type="EC" id="4.2.1.46" evidence="4 7"/>
<protein>
    <recommendedName>
        <fullName evidence="4 7">dTDP-glucose 4,6-dehydratase</fullName>
        <ecNumber evidence="4 7">4.2.1.46</ecNumber>
    </recommendedName>
</protein>
<comment type="cofactor">
    <cofactor evidence="2 7">
        <name>NAD(+)</name>
        <dbReference type="ChEBI" id="CHEBI:57540"/>
    </cofactor>
</comment>
<evidence type="ECO:0000256" key="4">
    <source>
        <dbReference type="ARBA" id="ARBA00011990"/>
    </source>
</evidence>
<organism evidence="9 10">
    <name type="scientific">Vitreoscilla massiliensis</name>
    <dbReference type="NCBI Taxonomy" id="1689272"/>
    <lineage>
        <taxon>Bacteria</taxon>
        <taxon>Pseudomonadati</taxon>
        <taxon>Pseudomonadota</taxon>
        <taxon>Betaproteobacteria</taxon>
        <taxon>Neisseriales</taxon>
        <taxon>Neisseriaceae</taxon>
        <taxon>Vitreoscilla</taxon>
    </lineage>
</organism>
<proteinExistence type="inferred from homology"/>
<reference evidence="9 10" key="1">
    <citation type="journal article" date="2022" name="Res Sq">
        <title>Evolution of multicellular longitudinally dividing oral cavity symbionts (Neisseriaceae).</title>
        <authorList>
            <person name="Nyongesa S."/>
            <person name="Weber P."/>
            <person name="Bernet E."/>
            <person name="Pullido F."/>
            <person name="Nieckarz M."/>
            <person name="Delaby M."/>
            <person name="Nieves C."/>
            <person name="Viehboeck T."/>
            <person name="Krause N."/>
            <person name="Rivera-Millot A."/>
            <person name="Nakamura A."/>
            <person name="Vischer N."/>
            <person name="VanNieuwenhze M."/>
            <person name="Brun Y."/>
            <person name="Cava F."/>
            <person name="Bulgheresi S."/>
            <person name="Veyrier F."/>
        </authorList>
    </citation>
    <scope>NUCLEOTIDE SEQUENCE [LARGE SCALE GENOMIC DNA]</scope>
    <source>
        <strain evidence="9 10">SN4</strain>
    </source>
</reference>
<name>A0ABY4E5B9_9NEIS</name>
<dbReference type="InterPro" id="IPR036291">
    <property type="entry name" value="NAD(P)-bd_dom_sf"/>
</dbReference>
<comment type="catalytic activity">
    <reaction evidence="1 7">
        <text>dTDP-alpha-D-glucose = dTDP-4-dehydro-6-deoxy-alpha-D-glucose + H2O</text>
        <dbReference type="Rhea" id="RHEA:17221"/>
        <dbReference type="ChEBI" id="CHEBI:15377"/>
        <dbReference type="ChEBI" id="CHEBI:57477"/>
        <dbReference type="ChEBI" id="CHEBI:57649"/>
        <dbReference type="EC" id="4.2.1.46"/>
    </reaction>
</comment>
<feature type="domain" description="NAD(P)-binding" evidence="8">
    <location>
        <begin position="7"/>
        <end position="321"/>
    </location>
</feature>
<dbReference type="RefSeq" id="WP_058304902.1">
    <property type="nucleotide sequence ID" value="NZ_CABKVG010000005.1"/>
</dbReference>
<dbReference type="PANTHER" id="PTHR43000">
    <property type="entry name" value="DTDP-D-GLUCOSE 4,6-DEHYDRATASE-RELATED"/>
    <property type="match status" value="1"/>
</dbReference>
<dbReference type="Gene3D" id="3.90.25.10">
    <property type="entry name" value="UDP-galactose 4-epimerase, domain 1"/>
    <property type="match status" value="1"/>
</dbReference>
<comment type="similarity">
    <text evidence="3 7">Belongs to the NAD(P)-dependent epimerase/dehydratase family. dTDP-glucose dehydratase subfamily.</text>
</comment>
<evidence type="ECO:0000256" key="6">
    <source>
        <dbReference type="ARBA" id="ARBA00023239"/>
    </source>
</evidence>